<dbReference type="FunFam" id="3.30.200.20:FF:000039">
    <property type="entry name" value="receptor-like protein kinase FERONIA"/>
    <property type="match status" value="1"/>
</dbReference>
<keyword evidence="10 13" id="KW-0472">Membrane</keyword>
<keyword evidence="11" id="KW-0325">Glycoprotein</keyword>
<feature type="transmembrane region" description="Helical" evidence="13">
    <location>
        <begin position="600"/>
        <end position="623"/>
    </location>
</feature>
<dbReference type="GO" id="GO:0009506">
    <property type="term" value="C:plasmodesma"/>
    <property type="evidence" value="ECO:0007669"/>
    <property type="project" value="TreeGrafter"/>
</dbReference>
<evidence type="ECO:0000313" key="15">
    <source>
        <dbReference type="EMBL" id="KAK6923093.1"/>
    </source>
</evidence>
<dbReference type="Gene3D" id="1.10.510.10">
    <property type="entry name" value="Transferase(Phosphotransferase) domain 1"/>
    <property type="match status" value="2"/>
</dbReference>
<keyword evidence="6 12" id="KW-0547">Nucleotide-binding</keyword>
<evidence type="ECO:0000256" key="6">
    <source>
        <dbReference type="ARBA" id="ARBA00022741"/>
    </source>
</evidence>
<keyword evidence="4 13" id="KW-0812">Transmembrane</keyword>
<keyword evidence="7" id="KW-0418">Kinase</keyword>
<dbReference type="Pfam" id="PF07714">
    <property type="entry name" value="PK_Tyr_Ser-Thr"/>
    <property type="match status" value="2"/>
</dbReference>
<gene>
    <name evidence="15" type="ORF">RJ641_011397</name>
</gene>
<dbReference type="FunFam" id="1.10.510.10:FF:000252">
    <property type="entry name" value="Receptor-like protein kinase FERONIA"/>
    <property type="match status" value="1"/>
</dbReference>
<comment type="caution">
    <text evidence="15">The sequence shown here is derived from an EMBL/GenBank/DDBJ whole genome shotgun (WGS) entry which is preliminary data.</text>
</comment>
<keyword evidence="3" id="KW-0808">Transferase</keyword>
<dbReference type="PROSITE" id="PS00107">
    <property type="entry name" value="PROTEIN_KINASE_ATP"/>
    <property type="match status" value="1"/>
</dbReference>
<dbReference type="FunFam" id="2.60.120.430:FF:000005">
    <property type="entry name" value="Putative receptor-like protein kinase"/>
    <property type="match status" value="1"/>
</dbReference>
<feature type="domain" description="Protein kinase" evidence="14">
    <location>
        <begin position="681"/>
        <end position="953"/>
    </location>
</feature>
<keyword evidence="16" id="KW-1185">Reference proteome</keyword>
<organism evidence="15 16">
    <name type="scientific">Dillenia turbinata</name>
    <dbReference type="NCBI Taxonomy" id="194707"/>
    <lineage>
        <taxon>Eukaryota</taxon>
        <taxon>Viridiplantae</taxon>
        <taxon>Streptophyta</taxon>
        <taxon>Embryophyta</taxon>
        <taxon>Tracheophyta</taxon>
        <taxon>Spermatophyta</taxon>
        <taxon>Magnoliopsida</taxon>
        <taxon>eudicotyledons</taxon>
        <taxon>Gunneridae</taxon>
        <taxon>Pentapetalae</taxon>
        <taxon>Dilleniales</taxon>
        <taxon>Dilleniaceae</taxon>
        <taxon>Dillenia</taxon>
    </lineage>
</organism>
<dbReference type="InterPro" id="IPR001245">
    <property type="entry name" value="Ser-Thr/Tyr_kinase_cat_dom"/>
</dbReference>
<evidence type="ECO:0000256" key="12">
    <source>
        <dbReference type="PROSITE-ProRule" id="PRU10141"/>
    </source>
</evidence>
<keyword evidence="9 13" id="KW-1133">Transmembrane helix</keyword>
<dbReference type="InterPro" id="IPR017441">
    <property type="entry name" value="Protein_kinase_ATP_BS"/>
</dbReference>
<proteinExistence type="predicted"/>
<dbReference type="PANTHER" id="PTHR27003:SF398">
    <property type="entry name" value="PROTEIN KINASE DOMAIN-CONTAINING PROTEIN"/>
    <property type="match status" value="1"/>
</dbReference>
<dbReference type="GO" id="GO:0005524">
    <property type="term" value="F:ATP binding"/>
    <property type="evidence" value="ECO:0007669"/>
    <property type="project" value="UniProtKB-UniRule"/>
</dbReference>
<feature type="binding site" evidence="12">
    <location>
        <position position="709"/>
    </location>
    <ligand>
        <name>ATP</name>
        <dbReference type="ChEBI" id="CHEBI:30616"/>
    </ligand>
</feature>
<dbReference type="InterPro" id="IPR008271">
    <property type="entry name" value="Ser/Thr_kinase_AS"/>
</dbReference>
<dbReference type="InterPro" id="IPR045272">
    <property type="entry name" value="ANXUR1/2-like"/>
</dbReference>
<evidence type="ECO:0000256" key="2">
    <source>
        <dbReference type="ARBA" id="ARBA00022527"/>
    </source>
</evidence>
<dbReference type="CDD" id="cd14066">
    <property type="entry name" value="STKc_IRAK"/>
    <property type="match status" value="1"/>
</dbReference>
<evidence type="ECO:0000256" key="10">
    <source>
        <dbReference type="ARBA" id="ARBA00023136"/>
    </source>
</evidence>
<dbReference type="InterPro" id="IPR011009">
    <property type="entry name" value="Kinase-like_dom_sf"/>
</dbReference>
<evidence type="ECO:0000256" key="9">
    <source>
        <dbReference type="ARBA" id="ARBA00022989"/>
    </source>
</evidence>
<dbReference type="PROSITE" id="PS50011">
    <property type="entry name" value="PROTEIN_KINASE_DOM"/>
    <property type="match status" value="2"/>
</dbReference>
<dbReference type="SMART" id="SM00220">
    <property type="entry name" value="S_TKc"/>
    <property type="match status" value="1"/>
</dbReference>
<evidence type="ECO:0000256" key="8">
    <source>
        <dbReference type="ARBA" id="ARBA00022840"/>
    </source>
</evidence>
<dbReference type="SUPFAM" id="SSF56112">
    <property type="entry name" value="Protein kinase-like (PK-like)"/>
    <property type="match status" value="2"/>
</dbReference>
<dbReference type="GO" id="GO:0004674">
    <property type="term" value="F:protein serine/threonine kinase activity"/>
    <property type="evidence" value="ECO:0007669"/>
    <property type="project" value="UniProtKB-KW"/>
</dbReference>
<evidence type="ECO:0000256" key="1">
    <source>
        <dbReference type="ARBA" id="ARBA00004479"/>
    </source>
</evidence>
<evidence type="ECO:0000256" key="7">
    <source>
        <dbReference type="ARBA" id="ARBA00022777"/>
    </source>
</evidence>
<dbReference type="PANTHER" id="PTHR27003">
    <property type="entry name" value="OS07G0166700 PROTEIN"/>
    <property type="match status" value="1"/>
</dbReference>
<keyword evidence="5" id="KW-0732">Signal</keyword>
<dbReference type="Proteomes" id="UP001370490">
    <property type="component" value="Unassembled WGS sequence"/>
</dbReference>
<keyword evidence="8 12" id="KW-0067">ATP-binding</keyword>
<accession>A0AAN8UTV2</accession>
<dbReference type="Gene3D" id="3.30.200.20">
    <property type="entry name" value="Phosphorylase Kinase, domain 1"/>
    <property type="match status" value="2"/>
</dbReference>
<evidence type="ECO:0000259" key="14">
    <source>
        <dbReference type="PROSITE" id="PS50011"/>
    </source>
</evidence>
<sequence>MVLEVVVKHSEPGHTWGLLEFQAEIMVLSGIHRQHLLSLIGYCNEKYGMILVYEFMENGTLRHHFAAKGLQFLHPGADGVIIHRDVKLTNILLDKNFVTKVADFDLSKANTVDQSQVVTDHIKGSFCYFDLEYFGTLQLVEKSDVYSFGVGPTMPEDVCSSGSTLGSEVVLQSRLIQSPYAKSSPNFSCQPKPKSSIGIFLIASNRVQASMNPLWTLLALLQISSNLNLSSAYSPPDKYFINCGSDANVTDSGRTFVGDVNPTSFSLSAHQSSQDGTSSSTASALYQTARIFKKQSSYEFATSGNGTSTHFIRLHFFAFSSTANLPSSSFSVSTSEFTLLDNFSGQNSSKSPVIKEFLISIKTSKFKIYFTPQKSSFAFVNAIEVFIAPPSLILDDAQEISPTGKNSTYKGLLSKVLQLVLRIDVGGSATQQDSLWRSWAPDDSYLSNPSSAVNDSASSSPSYVDTGAPEYSAPDFVYQTAKFTATNSSNITWNFNVKENTTHFLRVHFCDIISQSLKTIKFNLYINAKFHQYIDPYFIPMLAAPFYKDFVVDSNNSGFLSISIVPSQDVVKSAFLNGVEIMEIKSNSGPVFKKSLNVRVLIGSVLGGITLVCILVVAVLLVLKRRKPKLAENVDWSQFHDHPGRSDGRLTELSTSVSSVANLKLRLRITLQEILSATNNFDTKLMIGKGGFGSVYRGTVRNGLVVAVKRSEPGSGQGLSEFQTEIVVLSKIRHRHLVSLIGYCDDRNEMILVYEFMEKGTLRSHLYGSDLPRLSWKQRLEICIGSARGLHYLHTGLAGGVIHRDVKSTNILLDENFVAKVADFGISRLGVIDQAHVSTGIKGTFGYLDPEYFKTQQLTDKSDVYSFGVLLLEVLCARPAIDVTLPREQVNLAEWGMLWQTKGLLNQIIDPFLAGQINPSSLKKFGETVEKCLGEDSSDRPSMGDVLWDLEYALQLQKTAVQRQPHDDTTTDRSSNIGLPNIHLIPSISMSFAGDDASLMNTGFDMTESEIFSQLKMDDGRKAAGGGDTEIGQKCGLGNRDIEESRKEIDWRRERIEMKAKKIGAFLVKLELRCYVVLSSPVRFHISDEVRAVEDDFRG</sequence>
<evidence type="ECO:0000313" key="16">
    <source>
        <dbReference type="Proteomes" id="UP001370490"/>
    </source>
</evidence>
<dbReference type="GO" id="GO:0004714">
    <property type="term" value="F:transmembrane receptor protein tyrosine kinase activity"/>
    <property type="evidence" value="ECO:0007669"/>
    <property type="project" value="InterPro"/>
</dbReference>
<evidence type="ECO:0000256" key="3">
    <source>
        <dbReference type="ARBA" id="ARBA00022679"/>
    </source>
</evidence>
<dbReference type="InterPro" id="IPR000719">
    <property type="entry name" value="Prot_kinase_dom"/>
</dbReference>
<dbReference type="EMBL" id="JBAMMX010000018">
    <property type="protein sequence ID" value="KAK6923093.1"/>
    <property type="molecule type" value="Genomic_DNA"/>
</dbReference>
<dbReference type="Gene3D" id="2.60.120.430">
    <property type="entry name" value="Galactose-binding lectin"/>
    <property type="match status" value="2"/>
</dbReference>
<evidence type="ECO:0000256" key="11">
    <source>
        <dbReference type="ARBA" id="ARBA00023180"/>
    </source>
</evidence>
<evidence type="ECO:0000256" key="4">
    <source>
        <dbReference type="ARBA" id="ARBA00022692"/>
    </source>
</evidence>
<evidence type="ECO:0000256" key="13">
    <source>
        <dbReference type="SAM" id="Phobius"/>
    </source>
</evidence>
<comment type="subcellular location">
    <subcellularLocation>
        <location evidence="1">Membrane</location>
        <topology evidence="1">Single-pass type I membrane protein</topology>
    </subcellularLocation>
</comment>
<name>A0AAN8UTV2_9MAGN</name>
<feature type="domain" description="Protein kinase" evidence="14">
    <location>
        <begin position="1"/>
        <end position="240"/>
    </location>
</feature>
<protein>
    <submittedName>
        <fullName evidence="15">Malectin-like domain</fullName>
    </submittedName>
</protein>
<evidence type="ECO:0000256" key="5">
    <source>
        <dbReference type="ARBA" id="ARBA00022729"/>
    </source>
</evidence>
<dbReference type="InterPro" id="IPR024788">
    <property type="entry name" value="Malectin-like_Carb-bd_dom"/>
</dbReference>
<keyword evidence="2" id="KW-0723">Serine/threonine-protein kinase</keyword>
<reference evidence="15 16" key="1">
    <citation type="submission" date="2023-12" db="EMBL/GenBank/DDBJ databases">
        <title>A high-quality genome assembly for Dillenia turbinata (Dilleniales).</title>
        <authorList>
            <person name="Chanderbali A."/>
        </authorList>
    </citation>
    <scope>NUCLEOTIDE SEQUENCE [LARGE SCALE GENOMIC DNA]</scope>
    <source>
        <strain evidence="15">LSX21</strain>
        <tissue evidence="15">Leaf</tissue>
    </source>
</reference>
<dbReference type="Pfam" id="PF12819">
    <property type="entry name" value="Malectin_like"/>
    <property type="match status" value="1"/>
</dbReference>
<dbReference type="PROSITE" id="PS00108">
    <property type="entry name" value="PROTEIN_KINASE_ST"/>
    <property type="match status" value="2"/>
</dbReference>
<dbReference type="AlphaFoldDB" id="A0AAN8UTV2"/>
<dbReference type="GO" id="GO:0005886">
    <property type="term" value="C:plasma membrane"/>
    <property type="evidence" value="ECO:0007669"/>
    <property type="project" value="TreeGrafter"/>
</dbReference>